<dbReference type="InterPro" id="IPR016036">
    <property type="entry name" value="Malonyl_transacylase_ACP-bd"/>
</dbReference>
<feature type="active site" evidence="5">
    <location>
        <position position="87"/>
    </location>
</feature>
<dbReference type="InterPro" id="IPR014043">
    <property type="entry name" value="Acyl_transferase_dom"/>
</dbReference>
<keyword evidence="1 4" id="KW-0808">Transferase</keyword>
<sequence>MHALVFPGQGIQRRGMGGDLFEEFPELTAAADEILGYSVADLCSNNGDNRLSDTRFAQPAIYVVNALAAHRLVLEHPGRYSFFAGHSLGEYNALVAAGVLSFEAGLGLVRQRATLMSKVTGGAMAAVSGMPATRVESTLRTVGQPHVFIANRNSDSQTTIAGDRMQLQLAARAIKNAGAANVAMLNVSGPFHTPLMAPAEKSFAATLRACHFAAGHTPVVSSVTGSVFDPARAARVLGRQIASPVDWVRTVHTLRGAGVTRFEEVNGAILTKLIDGIR</sequence>
<dbReference type="AlphaFoldDB" id="A0A0A6UN61"/>
<reference evidence="7 8" key="1">
    <citation type="submission" date="2014-10" db="EMBL/GenBank/DDBJ databases">
        <title>Draft genome sequence of Actinoplanes utahensis NRRL 12052.</title>
        <authorList>
            <person name="Velasco-Bucheli B."/>
            <person name="del Cerro C."/>
            <person name="Hormigo D."/>
            <person name="Garcia J.L."/>
            <person name="Acebal C."/>
            <person name="Arroyo M."/>
            <person name="de la Mata I."/>
        </authorList>
    </citation>
    <scope>NUCLEOTIDE SEQUENCE [LARGE SCALE GENOMIC DNA]</scope>
    <source>
        <strain evidence="7 8">NRRL 12052</strain>
    </source>
</reference>
<dbReference type="InterPro" id="IPR001227">
    <property type="entry name" value="Ac_transferase_dom_sf"/>
</dbReference>
<protein>
    <recommendedName>
        <fullName evidence="4">Malonyl CoA-acyl carrier protein transacylase</fullName>
        <ecNumber evidence="4">2.3.1.39</ecNumber>
    </recommendedName>
</protein>
<dbReference type="PIRSF" id="PIRSF000446">
    <property type="entry name" value="Mct"/>
    <property type="match status" value="1"/>
</dbReference>
<feature type="active site" evidence="5">
    <location>
        <position position="192"/>
    </location>
</feature>
<dbReference type="GO" id="GO:0006633">
    <property type="term" value="P:fatty acid biosynthetic process"/>
    <property type="evidence" value="ECO:0007669"/>
    <property type="project" value="TreeGrafter"/>
</dbReference>
<dbReference type="RefSeq" id="WP_043525091.1">
    <property type="nucleotide sequence ID" value="NZ_BAABKU010000019.1"/>
</dbReference>
<proteinExistence type="inferred from homology"/>
<evidence type="ECO:0000256" key="3">
    <source>
        <dbReference type="ARBA" id="ARBA00048462"/>
    </source>
</evidence>
<evidence type="ECO:0000313" key="8">
    <source>
        <dbReference type="Proteomes" id="UP000054537"/>
    </source>
</evidence>
<evidence type="ECO:0000259" key="6">
    <source>
        <dbReference type="SMART" id="SM00827"/>
    </source>
</evidence>
<evidence type="ECO:0000256" key="2">
    <source>
        <dbReference type="ARBA" id="ARBA00023315"/>
    </source>
</evidence>
<dbReference type="SUPFAM" id="SSF52151">
    <property type="entry name" value="FabD/lysophospholipase-like"/>
    <property type="match status" value="1"/>
</dbReference>
<dbReference type="Gene3D" id="3.40.366.10">
    <property type="entry name" value="Malonyl-Coenzyme A Acyl Carrier Protein, domain 2"/>
    <property type="match status" value="1"/>
</dbReference>
<dbReference type="EMBL" id="JRTT01000015">
    <property type="protein sequence ID" value="KHD76831.1"/>
    <property type="molecule type" value="Genomic_DNA"/>
</dbReference>
<accession>A0A0A6UN61</accession>
<gene>
    <name evidence="7" type="ORF">MB27_14935</name>
</gene>
<dbReference type="Gene3D" id="3.30.70.250">
    <property type="entry name" value="Malonyl-CoA ACP transacylase, ACP-binding"/>
    <property type="match status" value="1"/>
</dbReference>
<dbReference type="InterPro" id="IPR016035">
    <property type="entry name" value="Acyl_Trfase/lysoPLipase"/>
</dbReference>
<dbReference type="GO" id="GO:0004314">
    <property type="term" value="F:[acyl-carrier-protein] S-malonyltransferase activity"/>
    <property type="evidence" value="ECO:0007669"/>
    <property type="project" value="UniProtKB-EC"/>
</dbReference>
<comment type="catalytic activity">
    <reaction evidence="3 4">
        <text>holo-[ACP] + malonyl-CoA = malonyl-[ACP] + CoA</text>
        <dbReference type="Rhea" id="RHEA:41792"/>
        <dbReference type="Rhea" id="RHEA-COMP:9623"/>
        <dbReference type="Rhea" id="RHEA-COMP:9685"/>
        <dbReference type="ChEBI" id="CHEBI:57287"/>
        <dbReference type="ChEBI" id="CHEBI:57384"/>
        <dbReference type="ChEBI" id="CHEBI:64479"/>
        <dbReference type="ChEBI" id="CHEBI:78449"/>
        <dbReference type="EC" id="2.3.1.39"/>
    </reaction>
</comment>
<dbReference type="Pfam" id="PF00698">
    <property type="entry name" value="Acyl_transf_1"/>
    <property type="match status" value="1"/>
</dbReference>
<feature type="domain" description="Malonyl-CoA:ACP transacylase (MAT)" evidence="6">
    <location>
        <begin position="5"/>
        <end position="277"/>
    </location>
</feature>
<dbReference type="PANTHER" id="PTHR42681:SF1">
    <property type="entry name" value="MALONYL-COA-ACYL CARRIER PROTEIN TRANSACYLASE, MITOCHONDRIAL"/>
    <property type="match status" value="1"/>
</dbReference>
<keyword evidence="8" id="KW-1185">Reference proteome</keyword>
<evidence type="ECO:0000313" key="7">
    <source>
        <dbReference type="EMBL" id="KHD76831.1"/>
    </source>
</evidence>
<dbReference type="InterPro" id="IPR050858">
    <property type="entry name" value="Mal-CoA-ACP_Trans/PKS_FabD"/>
</dbReference>
<dbReference type="Proteomes" id="UP000054537">
    <property type="component" value="Unassembled WGS sequence"/>
</dbReference>
<dbReference type="EC" id="2.3.1.39" evidence="4"/>
<dbReference type="SUPFAM" id="SSF55048">
    <property type="entry name" value="Probable ACP-binding domain of malonyl-CoA ACP transacylase"/>
    <property type="match status" value="1"/>
</dbReference>
<comment type="caution">
    <text evidence="7">The sequence shown here is derived from an EMBL/GenBank/DDBJ whole genome shotgun (WGS) entry which is preliminary data.</text>
</comment>
<dbReference type="PANTHER" id="PTHR42681">
    <property type="entry name" value="MALONYL-COA-ACYL CARRIER PROTEIN TRANSACYLASE, MITOCHONDRIAL"/>
    <property type="match status" value="1"/>
</dbReference>
<comment type="similarity">
    <text evidence="4">Belongs to the fabD family.</text>
</comment>
<keyword evidence="2 4" id="KW-0012">Acyltransferase</keyword>
<organism evidence="7 8">
    <name type="scientific">Actinoplanes utahensis</name>
    <dbReference type="NCBI Taxonomy" id="1869"/>
    <lineage>
        <taxon>Bacteria</taxon>
        <taxon>Bacillati</taxon>
        <taxon>Actinomycetota</taxon>
        <taxon>Actinomycetes</taxon>
        <taxon>Micromonosporales</taxon>
        <taxon>Micromonosporaceae</taxon>
        <taxon>Actinoplanes</taxon>
    </lineage>
</organism>
<evidence type="ECO:0000256" key="1">
    <source>
        <dbReference type="ARBA" id="ARBA00022679"/>
    </source>
</evidence>
<dbReference type="InterPro" id="IPR024925">
    <property type="entry name" value="Malonyl_CoA-ACP_transAc"/>
</dbReference>
<name>A0A0A6UN61_ACTUT</name>
<evidence type="ECO:0000256" key="5">
    <source>
        <dbReference type="PIRSR" id="PIRSR000446-1"/>
    </source>
</evidence>
<dbReference type="STRING" id="1869.MB27_14935"/>
<evidence type="ECO:0000256" key="4">
    <source>
        <dbReference type="PIRNR" id="PIRNR000446"/>
    </source>
</evidence>
<dbReference type="eggNOG" id="COG0331">
    <property type="taxonomic scope" value="Bacteria"/>
</dbReference>
<dbReference type="SMART" id="SM00827">
    <property type="entry name" value="PKS_AT"/>
    <property type="match status" value="1"/>
</dbReference>
<dbReference type="GO" id="GO:0005829">
    <property type="term" value="C:cytosol"/>
    <property type="evidence" value="ECO:0007669"/>
    <property type="project" value="TreeGrafter"/>
</dbReference>